<protein>
    <submittedName>
        <fullName evidence="1">Uncharacterized protein</fullName>
    </submittedName>
</protein>
<organism evidence="1 2">
    <name type="scientific">Streptomyces turgidiscabies</name>
    <dbReference type="NCBI Taxonomy" id="85558"/>
    <lineage>
        <taxon>Bacteria</taxon>
        <taxon>Bacillati</taxon>
        <taxon>Actinomycetota</taxon>
        <taxon>Actinomycetes</taxon>
        <taxon>Kitasatosporales</taxon>
        <taxon>Streptomycetaceae</taxon>
        <taxon>Streptomyces</taxon>
    </lineage>
</organism>
<accession>A0ABU0S1I7</accession>
<proteinExistence type="predicted"/>
<evidence type="ECO:0000313" key="2">
    <source>
        <dbReference type="Proteomes" id="UP001223072"/>
    </source>
</evidence>
<evidence type="ECO:0000313" key="1">
    <source>
        <dbReference type="EMBL" id="MDQ0938071.1"/>
    </source>
</evidence>
<gene>
    <name evidence="1" type="ORF">QFZ49_008053</name>
</gene>
<name>A0ABU0S1I7_9ACTN</name>
<comment type="caution">
    <text evidence="1">The sequence shown here is derived from an EMBL/GenBank/DDBJ whole genome shotgun (WGS) entry which is preliminary data.</text>
</comment>
<reference evidence="1 2" key="1">
    <citation type="submission" date="2023-07" db="EMBL/GenBank/DDBJ databases">
        <title>Comparative genomics of wheat-associated soil bacteria to identify genetic determinants of phenazine resistance.</title>
        <authorList>
            <person name="Mouncey N."/>
        </authorList>
    </citation>
    <scope>NUCLEOTIDE SEQUENCE [LARGE SCALE GENOMIC DNA]</scope>
    <source>
        <strain evidence="1 2">W2I16</strain>
    </source>
</reference>
<dbReference type="EMBL" id="JAUSZS010000009">
    <property type="protein sequence ID" value="MDQ0938071.1"/>
    <property type="molecule type" value="Genomic_DNA"/>
</dbReference>
<dbReference type="RefSeq" id="WP_307631321.1">
    <property type="nucleotide sequence ID" value="NZ_JAUSZS010000009.1"/>
</dbReference>
<keyword evidence="2" id="KW-1185">Reference proteome</keyword>
<dbReference type="Proteomes" id="UP001223072">
    <property type="component" value="Unassembled WGS sequence"/>
</dbReference>
<sequence length="56" mass="5947">MVLSLVAVEDGVTVEDVSLWSVRYRLVDPQQLNAALAALLPGSLDHVATTVADGRN</sequence>